<dbReference type="EMBL" id="SOYY01000072">
    <property type="protein sequence ID" value="KAA0701465.1"/>
    <property type="molecule type" value="Genomic_DNA"/>
</dbReference>
<keyword evidence="8" id="KW-1185">Reference proteome</keyword>
<dbReference type="Gene3D" id="3.10.250.10">
    <property type="entry name" value="SRCR-like domain"/>
    <property type="match status" value="2"/>
</dbReference>
<dbReference type="Pfam" id="PF00530">
    <property type="entry name" value="SRCR"/>
    <property type="match status" value="2"/>
</dbReference>
<evidence type="ECO:0000256" key="5">
    <source>
        <dbReference type="SAM" id="SignalP"/>
    </source>
</evidence>
<feature type="region of interest" description="Disordered" evidence="4">
    <location>
        <begin position="126"/>
        <end position="208"/>
    </location>
</feature>
<feature type="compositionally biased region" description="Polar residues" evidence="4">
    <location>
        <begin position="126"/>
        <end position="139"/>
    </location>
</feature>
<feature type="domain" description="SRCR" evidence="6">
    <location>
        <begin position="26"/>
        <end position="126"/>
    </location>
</feature>
<protein>
    <submittedName>
        <fullName evidence="7">Lysyl oxidase-like protein 4</fullName>
    </submittedName>
</protein>
<dbReference type="InterPro" id="IPR001190">
    <property type="entry name" value="SRCR"/>
</dbReference>
<reference evidence="7 8" key="1">
    <citation type="journal article" date="2019" name="Mol. Ecol. Resour.">
        <title>Chromosome-level genome assembly of Triplophysa tibetana, a fish adapted to the harsh high-altitude environment of the Tibetan Plateau.</title>
        <authorList>
            <person name="Yang X."/>
            <person name="Liu H."/>
            <person name="Ma Z."/>
            <person name="Zou Y."/>
            <person name="Zou M."/>
            <person name="Mao Y."/>
            <person name="Li X."/>
            <person name="Wang H."/>
            <person name="Chen T."/>
            <person name="Wang W."/>
            <person name="Yang R."/>
        </authorList>
    </citation>
    <scope>NUCLEOTIDE SEQUENCE [LARGE SCALE GENOMIC DNA]</scope>
    <source>
        <strain evidence="7">TTIB1903HZAU</strain>
        <tissue evidence="7">Muscle</tissue>
    </source>
</reference>
<evidence type="ECO:0000256" key="1">
    <source>
        <dbReference type="ARBA" id="ARBA00022729"/>
    </source>
</evidence>
<proteinExistence type="predicted"/>
<feature type="signal peptide" evidence="5">
    <location>
        <begin position="1"/>
        <end position="20"/>
    </location>
</feature>
<dbReference type="GO" id="GO:0016020">
    <property type="term" value="C:membrane"/>
    <property type="evidence" value="ECO:0007669"/>
    <property type="project" value="InterPro"/>
</dbReference>
<keyword evidence="1 5" id="KW-0732">Signal</keyword>
<feature type="disulfide bond" evidence="3">
    <location>
        <begin position="325"/>
        <end position="335"/>
    </location>
</feature>
<dbReference type="Proteomes" id="UP000324632">
    <property type="component" value="Unassembled WGS sequence"/>
</dbReference>
<feature type="region of interest" description="Disordered" evidence="4">
    <location>
        <begin position="223"/>
        <end position="246"/>
    </location>
</feature>
<dbReference type="PANTHER" id="PTHR45817:SF5">
    <property type="entry name" value="LYSYL OXIDASE HOMOLOG 4"/>
    <property type="match status" value="1"/>
</dbReference>
<evidence type="ECO:0000313" key="7">
    <source>
        <dbReference type="EMBL" id="KAA0701465.1"/>
    </source>
</evidence>
<dbReference type="GO" id="GO:0005615">
    <property type="term" value="C:extracellular space"/>
    <property type="evidence" value="ECO:0007669"/>
    <property type="project" value="TreeGrafter"/>
</dbReference>
<feature type="domain" description="SRCR" evidence="6">
    <location>
        <begin position="270"/>
        <end position="359"/>
    </location>
</feature>
<evidence type="ECO:0000256" key="2">
    <source>
        <dbReference type="ARBA" id="ARBA00023157"/>
    </source>
</evidence>
<comment type="caution">
    <text evidence="7">The sequence shown here is derived from an EMBL/GenBank/DDBJ whole genome shotgun (WGS) entry which is preliminary data.</text>
</comment>
<dbReference type="SUPFAM" id="SSF56487">
    <property type="entry name" value="SRCR-like"/>
    <property type="match status" value="3"/>
</dbReference>
<dbReference type="PANTHER" id="PTHR45817">
    <property type="entry name" value="LYSYL OXIDASE-LIKE-RELATED"/>
    <property type="match status" value="1"/>
</dbReference>
<dbReference type="SMART" id="SM00202">
    <property type="entry name" value="SR"/>
    <property type="match status" value="3"/>
</dbReference>
<sequence length="494" mass="53188">MEMMVLLMVLGVLVSPLTLALPGFQVRLVGGRNNLEGRVEVFHDGVWGSVCDDEVNINVPHVVCRELGFSRGVTWAHSAEFGQGDGPIWLDNVLCLGTESSLSACRSNGWGVSDCTHAEDLGVICSSDQPSYQDSTSPQTPNPDPPVQRPAASARSRGHEIALRRSSQGPSSPHIHGHRIQLRRNGQESAAVTRGYENSLPRGHQLPDFLRNRATYRRATEVIPPPAGQSAGHHETPSHPQTVDSNRMDVDFSDIEDQSAAGVRLDDVRLRAVLSSAEDSDMITEGLVEVKHAGKWRQVCSLGLDHSGSTVETVGLKDGGLSHTCSGTEVSLAQCHVRLSVPRTGVPCSGGMHAVVRCVPGPQFSRISASGQPQAPPTLNVRLKAGARVGEGRVEVLREGKWGTVCDHLWDVSAASVVCRELGLGSARDAFRGAHAGQGNSFKIKAEDITPFPSVHFLDLVISIFISNHLLNTMNAHERLMCVVRLIQRNSCSA</sequence>
<gene>
    <name evidence="7" type="ORF">E1301_Tti023962</name>
</gene>
<dbReference type="PRINTS" id="PR00258">
    <property type="entry name" value="SPERACTRCPTR"/>
</dbReference>
<evidence type="ECO:0000256" key="4">
    <source>
        <dbReference type="SAM" id="MobiDB-lite"/>
    </source>
</evidence>
<dbReference type="PROSITE" id="PS50287">
    <property type="entry name" value="SRCR_2"/>
    <property type="match status" value="3"/>
</dbReference>
<comment type="caution">
    <text evidence="3">Lacks conserved residue(s) required for the propagation of feature annotation.</text>
</comment>
<dbReference type="InterPro" id="IPR036772">
    <property type="entry name" value="SRCR-like_dom_sf"/>
</dbReference>
<keyword evidence="2 3" id="KW-1015">Disulfide bond</keyword>
<dbReference type="InterPro" id="IPR050912">
    <property type="entry name" value="LOX-like_protein"/>
</dbReference>
<dbReference type="FunFam" id="3.10.250.10:FF:000001">
    <property type="entry name" value="Lysyl oxidase 4 isoform X1"/>
    <property type="match status" value="1"/>
</dbReference>
<accession>A0A5A9MX24</accession>
<dbReference type="GO" id="GO:0030199">
    <property type="term" value="P:collagen fibril organization"/>
    <property type="evidence" value="ECO:0007669"/>
    <property type="project" value="TreeGrafter"/>
</dbReference>
<dbReference type="AlphaFoldDB" id="A0A5A9MX24"/>
<organism evidence="7 8">
    <name type="scientific">Triplophysa tibetana</name>
    <dbReference type="NCBI Taxonomy" id="1572043"/>
    <lineage>
        <taxon>Eukaryota</taxon>
        <taxon>Metazoa</taxon>
        <taxon>Chordata</taxon>
        <taxon>Craniata</taxon>
        <taxon>Vertebrata</taxon>
        <taxon>Euteleostomi</taxon>
        <taxon>Actinopterygii</taxon>
        <taxon>Neopterygii</taxon>
        <taxon>Teleostei</taxon>
        <taxon>Ostariophysi</taxon>
        <taxon>Cypriniformes</taxon>
        <taxon>Nemacheilidae</taxon>
        <taxon>Triplophysa</taxon>
    </lineage>
</organism>
<feature type="disulfide bond" evidence="3">
    <location>
        <begin position="51"/>
        <end position="115"/>
    </location>
</feature>
<evidence type="ECO:0000313" key="8">
    <source>
        <dbReference type="Proteomes" id="UP000324632"/>
    </source>
</evidence>
<evidence type="ECO:0000256" key="3">
    <source>
        <dbReference type="PROSITE-ProRule" id="PRU00196"/>
    </source>
</evidence>
<dbReference type="PROSITE" id="PS00420">
    <property type="entry name" value="SRCR_1"/>
    <property type="match status" value="1"/>
</dbReference>
<feature type="domain" description="SRCR" evidence="6">
    <location>
        <begin position="381"/>
        <end position="439"/>
    </location>
</feature>
<feature type="disulfide bond" evidence="3">
    <location>
        <begin position="95"/>
        <end position="105"/>
    </location>
</feature>
<feature type="chain" id="PRO_5023149695" evidence="5">
    <location>
        <begin position="21"/>
        <end position="494"/>
    </location>
</feature>
<name>A0A5A9MX24_9TELE</name>
<evidence type="ECO:0000259" key="6">
    <source>
        <dbReference type="PROSITE" id="PS50287"/>
    </source>
</evidence>
<dbReference type="GO" id="GO:0004720">
    <property type="term" value="F:protein-lysine 6-oxidase activity"/>
    <property type="evidence" value="ECO:0007669"/>
    <property type="project" value="TreeGrafter"/>
</dbReference>
<feature type="disulfide bond" evidence="3">
    <location>
        <begin position="64"/>
        <end position="125"/>
    </location>
</feature>